<evidence type="ECO:0000256" key="1">
    <source>
        <dbReference type="SAM" id="MobiDB-lite"/>
    </source>
</evidence>
<reference evidence="2" key="1">
    <citation type="submission" date="2023-01" db="EMBL/GenBank/DDBJ databases">
        <title>The chitinases involved in constricting ring structure development in the nematode-trapping fungus Drechslerella dactyloides.</title>
        <authorList>
            <person name="Wang R."/>
            <person name="Zhang L."/>
            <person name="Tang P."/>
            <person name="Li S."/>
            <person name="Liang L."/>
        </authorList>
    </citation>
    <scope>NUCLEOTIDE SEQUENCE</scope>
    <source>
        <strain evidence="2">YMF1.00031</strain>
    </source>
</reference>
<proteinExistence type="predicted"/>
<name>A0AAD6NHX2_DREDA</name>
<evidence type="ECO:0000313" key="2">
    <source>
        <dbReference type="EMBL" id="KAJ6260186.1"/>
    </source>
</evidence>
<gene>
    <name evidence="2" type="ORF">Dda_4410</name>
</gene>
<dbReference type="Proteomes" id="UP001221413">
    <property type="component" value="Unassembled WGS sequence"/>
</dbReference>
<evidence type="ECO:0000313" key="3">
    <source>
        <dbReference type="Proteomes" id="UP001221413"/>
    </source>
</evidence>
<keyword evidence="3" id="KW-1185">Reference proteome</keyword>
<sequence>MRLNGNFLSRDDWIGLNGSRRGPRLSAGVLYTDEKKKKQKKKTKKTERKKKRRKERLLGSCGETGIADAP</sequence>
<dbReference type="AlphaFoldDB" id="A0AAD6NHX2"/>
<protein>
    <submittedName>
        <fullName evidence="2">Uncharacterized protein</fullName>
    </submittedName>
</protein>
<feature type="compositionally biased region" description="Basic residues" evidence="1">
    <location>
        <begin position="37"/>
        <end position="55"/>
    </location>
</feature>
<dbReference type="EMBL" id="JAQGDS010000005">
    <property type="protein sequence ID" value="KAJ6260186.1"/>
    <property type="molecule type" value="Genomic_DNA"/>
</dbReference>
<comment type="caution">
    <text evidence="2">The sequence shown here is derived from an EMBL/GenBank/DDBJ whole genome shotgun (WGS) entry which is preliminary data.</text>
</comment>
<feature type="region of interest" description="Disordered" evidence="1">
    <location>
        <begin position="12"/>
        <end position="70"/>
    </location>
</feature>
<accession>A0AAD6NHX2</accession>
<organism evidence="2 3">
    <name type="scientific">Drechslerella dactyloides</name>
    <name type="common">Nematode-trapping fungus</name>
    <name type="synonym">Arthrobotrys dactyloides</name>
    <dbReference type="NCBI Taxonomy" id="74499"/>
    <lineage>
        <taxon>Eukaryota</taxon>
        <taxon>Fungi</taxon>
        <taxon>Dikarya</taxon>
        <taxon>Ascomycota</taxon>
        <taxon>Pezizomycotina</taxon>
        <taxon>Orbiliomycetes</taxon>
        <taxon>Orbiliales</taxon>
        <taxon>Orbiliaceae</taxon>
        <taxon>Drechslerella</taxon>
    </lineage>
</organism>